<evidence type="ECO:0000313" key="1">
    <source>
        <dbReference type="EMBL" id="MEY9316773.1"/>
    </source>
</evidence>
<name>A0ABV4F1B3_BRAEL</name>
<evidence type="ECO:0008006" key="3">
    <source>
        <dbReference type="Google" id="ProtNLM"/>
    </source>
</evidence>
<protein>
    <recommendedName>
        <fullName evidence="3">DUF4375 domain-containing protein</fullName>
    </recommendedName>
</protein>
<reference evidence="1 2" key="1">
    <citation type="submission" date="2024-07" db="EMBL/GenBank/DDBJ databases">
        <title>Genomic Encyclopedia of Type Strains, Phase V (KMG-V): Genome sequencing to study the core and pangenomes of soil and plant-associated prokaryotes.</title>
        <authorList>
            <person name="Whitman W."/>
        </authorList>
    </citation>
    <scope>NUCLEOTIDE SEQUENCE [LARGE SCALE GENOMIC DNA]</scope>
    <source>
        <strain evidence="1 2">USDA 415</strain>
    </source>
</reference>
<sequence length="202" mass="23417">MTKPEIIKTNYLVIETAMAAYAVLEDTRLLIGATLPDDHPFKDAERQMSKYCDDYGAGGMRRAAWEMASLIESVWNGMTEDERDGAICWDFEFVPEFMLYCLNFTDEDVEPVIKGTEKLRALYRTSRERCKTFVSKCPPSTRERDNFIQDCRDEAEKQWKYADLISDYPDEVQRAFEAKEKPAEFVKALGEELELIDFGPWS</sequence>
<comment type="caution">
    <text evidence="1">The sequence shown here is derived from an EMBL/GenBank/DDBJ whole genome shotgun (WGS) entry which is preliminary data.</text>
</comment>
<dbReference type="EMBL" id="JBGBZA010000002">
    <property type="protein sequence ID" value="MEY9316773.1"/>
    <property type="molecule type" value="Genomic_DNA"/>
</dbReference>
<dbReference type="Proteomes" id="UP001565471">
    <property type="component" value="Unassembled WGS sequence"/>
</dbReference>
<organism evidence="1 2">
    <name type="scientific">Bradyrhizobium elkanii</name>
    <dbReference type="NCBI Taxonomy" id="29448"/>
    <lineage>
        <taxon>Bacteria</taxon>
        <taxon>Pseudomonadati</taxon>
        <taxon>Pseudomonadota</taxon>
        <taxon>Alphaproteobacteria</taxon>
        <taxon>Hyphomicrobiales</taxon>
        <taxon>Nitrobacteraceae</taxon>
        <taxon>Bradyrhizobium</taxon>
    </lineage>
</organism>
<gene>
    <name evidence="1" type="ORF">ABIF29_003572</name>
</gene>
<dbReference type="RefSeq" id="WP_253623404.1">
    <property type="nucleotide sequence ID" value="NZ_CP126004.1"/>
</dbReference>
<evidence type="ECO:0000313" key="2">
    <source>
        <dbReference type="Proteomes" id="UP001565471"/>
    </source>
</evidence>
<proteinExistence type="predicted"/>
<accession>A0ABV4F1B3</accession>
<keyword evidence="2" id="KW-1185">Reference proteome</keyword>